<protein>
    <submittedName>
        <fullName evidence="2">Uncharacterized protein DUF3311</fullName>
    </submittedName>
</protein>
<dbReference type="RefSeq" id="WP_115836108.1">
    <property type="nucleotide sequence ID" value="NZ_CP025086.1"/>
</dbReference>
<accession>A0A3D9YYY1</accession>
<evidence type="ECO:0000313" key="3">
    <source>
        <dbReference type="Proteomes" id="UP000256900"/>
    </source>
</evidence>
<dbReference type="OrthoDB" id="123261at2"/>
<dbReference type="Proteomes" id="UP000256900">
    <property type="component" value="Unassembled WGS sequence"/>
</dbReference>
<sequence length="56" mass="6685">MKYLLLVLPSLASFLVPFYNVTEPRLFGFPFFYWFLIVLIPFSSLVTYIVYKGEKR</sequence>
<dbReference type="EMBL" id="QUMO01000002">
    <property type="protein sequence ID" value="REF87974.1"/>
    <property type="molecule type" value="Genomic_DNA"/>
</dbReference>
<keyword evidence="1" id="KW-1133">Transmembrane helix</keyword>
<dbReference type="InterPro" id="IPR021741">
    <property type="entry name" value="DUF3311"/>
</dbReference>
<keyword evidence="3" id="KW-1185">Reference proteome</keyword>
<feature type="transmembrane region" description="Helical" evidence="1">
    <location>
        <begin position="30"/>
        <end position="51"/>
    </location>
</feature>
<evidence type="ECO:0000256" key="1">
    <source>
        <dbReference type="SAM" id="Phobius"/>
    </source>
</evidence>
<name>A0A3D9YYY1_9HYPH</name>
<comment type="caution">
    <text evidence="2">The sequence shown here is derived from an EMBL/GenBank/DDBJ whole genome shotgun (WGS) entry which is preliminary data.</text>
</comment>
<organism evidence="2 3">
    <name type="scientific">Methylovirgula ligni</name>
    <dbReference type="NCBI Taxonomy" id="569860"/>
    <lineage>
        <taxon>Bacteria</taxon>
        <taxon>Pseudomonadati</taxon>
        <taxon>Pseudomonadota</taxon>
        <taxon>Alphaproteobacteria</taxon>
        <taxon>Hyphomicrobiales</taxon>
        <taxon>Beijerinckiaceae</taxon>
        <taxon>Methylovirgula</taxon>
    </lineage>
</organism>
<dbReference type="AlphaFoldDB" id="A0A3D9YYY1"/>
<evidence type="ECO:0000313" key="2">
    <source>
        <dbReference type="EMBL" id="REF87974.1"/>
    </source>
</evidence>
<gene>
    <name evidence="2" type="ORF">DES32_1613</name>
</gene>
<keyword evidence="1" id="KW-0472">Membrane</keyword>
<reference evidence="2 3" key="1">
    <citation type="submission" date="2018-08" db="EMBL/GenBank/DDBJ databases">
        <title>Genomic Encyclopedia of Type Strains, Phase IV (KMG-IV): sequencing the most valuable type-strain genomes for metagenomic binning, comparative biology and taxonomic classification.</title>
        <authorList>
            <person name="Goeker M."/>
        </authorList>
    </citation>
    <scope>NUCLEOTIDE SEQUENCE [LARGE SCALE GENOMIC DNA]</scope>
    <source>
        <strain evidence="2 3">BW863</strain>
    </source>
</reference>
<keyword evidence="1" id="KW-0812">Transmembrane</keyword>
<dbReference type="Pfam" id="PF11755">
    <property type="entry name" value="DUF3311"/>
    <property type="match status" value="1"/>
</dbReference>
<proteinExistence type="predicted"/>